<dbReference type="EMBL" id="RSCE01000003">
    <property type="protein sequence ID" value="RSH84615.1"/>
    <property type="molecule type" value="Genomic_DNA"/>
</dbReference>
<organism evidence="9 10">
    <name type="scientific">Apiotrichum porosum</name>
    <dbReference type="NCBI Taxonomy" id="105984"/>
    <lineage>
        <taxon>Eukaryota</taxon>
        <taxon>Fungi</taxon>
        <taxon>Dikarya</taxon>
        <taxon>Basidiomycota</taxon>
        <taxon>Agaricomycotina</taxon>
        <taxon>Tremellomycetes</taxon>
        <taxon>Trichosporonales</taxon>
        <taxon>Trichosporonaceae</taxon>
        <taxon>Apiotrichum</taxon>
    </lineage>
</organism>
<dbReference type="GO" id="GO:0005737">
    <property type="term" value="C:cytoplasm"/>
    <property type="evidence" value="ECO:0007669"/>
    <property type="project" value="TreeGrafter"/>
</dbReference>
<dbReference type="InterPro" id="IPR011611">
    <property type="entry name" value="PfkB_dom"/>
</dbReference>
<dbReference type="PROSITE" id="PS00584">
    <property type="entry name" value="PFKB_KINASES_2"/>
    <property type="match status" value="1"/>
</dbReference>
<evidence type="ECO:0000256" key="6">
    <source>
        <dbReference type="ARBA" id="ARBA00023239"/>
    </source>
</evidence>
<keyword evidence="1" id="KW-0808">Transferase</keyword>
<dbReference type="GO" id="GO:0004730">
    <property type="term" value="F:pseudouridylate synthase activity"/>
    <property type="evidence" value="ECO:0007669"/>
    <property type="project" value="InterPro"/>
</dbReference>
<dbReference type="InterPro" id="IPR007342">
    <property type="entry name" value="PsuG"/>
</dbReference>
<dbReference type="Proteomes" id="UP000279236">
    <property type="component" value="Unassembled WGS sequence"/>
</dbReference>
<name>A0A427Y0T6_9TREE</name>
<gene>
    <name evidence="9" type="ORF">EHS24_006139</name>
</gene>
<dbReference type="GO" id="GO:0016301">
    <property type="term" value="F:kinase activity"/>
    <property type="evidence" value="ECO:0007669"/>
    <property type="project" value="UniProtKB-KW"/>
</dbReference>
<feature type="domain" description="Carbohydrate kinase PfkB" evidence="8">
    <location>
        <begin position="398"/>
        <end position="608"/>
    </location>
</feature>
<dbReference type="HAMAP" id="MF_01876">
    <property type="entry name" value="PsiMP_glycosidase"/>
    <property type="match status" value="1"/>
</dbReference>
<dbReference type="GeneID" id="39590682"/>
<accession>A0A427Y0T6</accession>
<dbReference type="PANTHER" id="PTHR42909:SF1">
    <property type="entry name" value="CARBOHYDRATE KINASE PFKB DOMAIN-CONTAINING PROTEIN"/>
    <property type="match status" value="1"/>
</dbReference>
<keyword evidence="5" id="KW-0464">Manganese</keyword>
<dbReference type="GO" id="GO:0016798">
    <property type="term" value="F:hydrolase activity, acting on glycosyl bonds"/>
    <property type="evidence" value="ECO:0007669"/>
    <property type="project" value="UniProtKB-KW"/>
</dbReference>
<comment type="caution">
    <text evidence="9">The sequence shown here is derived from an EMBL/GenBank/DDBJ whole genome shotgun (WGS) entry which is preliminary data.</text>
</comment>
<evidence type="ECO:0000259" key="8">
    <source>
        <dbReference type="Pfam" id="PF00294"/>
    </source>
</evidence>
<dbReference type="InterPro" id="IPR002173">
    <property type="entry name" value="Carboh/pur_kinase_PfkB_CS"/>
</dbReference>
<dbReference type="AlphaFoldDB" id="A0A427Y0T6"/>
<dbReference type="Gene3D" id="3.40.1190.20">
    <property type="match status" value="1"/>
</dbReference>
<dbReference type="Gene3D" id="3.40.1790.10">
    <property type="entry name" value="Indigoidine synthase domain"/>
    <property type="match status" value="1"/>
</dbReference>
<dbReference type="InterPro" id="IPR022830">
    <property type="entry name" value="Indigdn_synthA-like"/>
</dbReference>
<protein>
    <recommendedName>
        <fullName evidence="8">Carbohydrate kinase PfkB domain-containing protein</fullName>
    </recommendedName>
</protein>
<dbReference type="GO" id="GO:0046872">
    <property type="term" value="F:metal ion binding"/>
    <property type="evidence" value="ECO:0007669"/>
    <property type="project" value="UniProtKB-KW"/>
</dbReference>
<keyword evidence="7" id="KW-0326">Glycosidase</keyword>
<evidence type="ECO:0000256" key="7">
    <source>
        <dbReference type="ARBA" id="ARBA00023295"/>
    </source>
</evidence>
<keyword evidence="6" id="KW-0456">Lyase</keyword>
<sequence>MLRSVTRPTRPGQAPAAIRRHASTLAEARKRWNNRLVVTEEVEAALEEGRAVVALETAIVTHGMPYPHNLDTATKLEGIVRSHGAVPATIALLDGKIRIGMPTQELDHALAHPEGIPPRQQPSVKVSRRDLAPALAFNRAGGTTVAGTMVIAHSVGIDSFVTGGIGGVHRGAESSMDISADLLELGRTPMMVVCAGAKSILDIPRSLEVLETQGVCVTTFGDKDDFPAFYSPSSGVASPWRVGSIEDAARLVHVGLTLPTPQSTLLAVPIPAQYGEAGAAVQVLVEQAVRESIELGIDKKGKEVTPWLLKRVGELTKGTALELNKVLIENNVHVGSKVAVEVARLRLNAKGSAYGAMPAIPAVPGAAVSASASGPALIAKSSTSPAAPAAPVALPPPSVLVFGSAAIDLTSSTAGALVPRTTTPGSVSVTPGGVGRNIAEAAQGLLPAHAVQLVSAVGAGPVAAATDMVPSDTFGQLLQLEMRGAGLRTDGLVAREGATAVCSLVLTGGDLAGGVADMDIVEHVDAQMVTERINAVNPRMVVFDCNLQPQTISAILAACAAQSIPAFCDPTSTPKLARVLPGIKAHPRALTHLSPNTLELESLYDALQDEDGWSFVNGLNLGAEWRNAMDTFVNKSNGELEWMRNQGVAQKLVGCLPWVGGFWVKAGDKGLLHLRLETELPKGGKWPGKQSVSHKTPDGRWLVLSHYAAPVIAPEEVVNTTGAGDTLAGGLVAGLVRGGDEGTWVAEALERVGRTLRSHRAVG</sequence>
<feature type="domain" description="Carbohydrate kinase PfkB" evidence="8">
    <location>
        <begin position="705"/>
        <end position="740"/>
    </location>
</feature>
<evidence type="ECO:0000313" key="9">
    <source>
        <dbReference type="EMBL" id="RSH84615.1"/>
    </source>
</evidence>
<dbReference type="RefSeq" id="XP_028478063.1">
    <property type="nucleotide sequence ID" value="XM_028621611.1"/>
</dbReference>
<evidence type="ECO:0000256" key="1">
    <source>
        <dbReference type="ARBA" id="ARBA00022679"/>
    </source>
</evidence>
<dbReference type="SUPFAM" id="SSF53613">
    <property type="entry name" value="Ribokinase-like"/>
    <property type="match status" value="1"/>
</dbReference>
<dbReference type="STRING" id="105984.A0A427Y0T6"/>
<evidence type="ECO:0000256" key="4">
    <source>
        <dbReference type="ARBA" id="ARBA00022801"/>
    </source>
</evidence>
<dbReference type="Pfam" id="PF00294">
    <property type="entry name" value="PfkB"/>
    <property type="match status" value="2"/>
</dbReference>
<dbReference type="InterPro" id="IPR029056">
    <property type="entry name" value="Ribokinase-like"/>
</dbReference>
<dbReference type="SUPFAM" id="SSF110581">
    <property type="entry name" value="Indigoidine synthase A-like"/>
    <property type="match status" value="1"/>
</dbReference>
<reference evidence="9 10" key="1">
    <citation type="submission" date="2018-11" db="EMBL/GenBank/DDBJ databases">
        <title>Genome sequence of Apiotrichum porosum DSM 27194.</title>
        <authorList>
            <person name="Aliyu H."/>
            <person name="Gorte O."/>
            <person name="Ochsenreither K."/>
        </authorList>
    </citation>
    <scope>NUCLEOTIDE SEQUENCE [LARGE SCALE GENOMIC DNA]</scope>
    <source>
        <strain evidence="9 10">DSM 27194</strain>
    </source>
</reference>
<keyword evidence="4" id="KW-0378">Hydrolase</keyword>
<keyword evidence="10" id="KW-1185">Reference proteome</keyword>
<proteinExistence type="inferred from homology"/>
<evidence type="ECO:0000256" key="2">
    <source>
        <dbReference type="ARBA" id="ARBA00022723"/>
    </source>
</evidence>
<dbReference type="Pfam" id="PF04227">
    <property type="entry name" value="Indigoidine_A"/>
    <property type="match status" value="1"/>
</dbReference>
<evidence type="ECO:0000313" key="10">
    <source>
        <dbReference type="Proteomes" id="UP000279236"/>
    </source>
</evidence>
<evidence type="ECO:0000256" key="5">
    <source>
        <dbReference type="ARBA" id="ARBA00023211"/>
    </source>
</evidence>
<keyword evidence="2" id="KW-0479">Metal-binding</keyword>
<keyword evidence="3" id="KW-0418">Kinase</keyword>
<dbReference type="PANTHER" id="PTHR42909">
    <property type="entry name" value="ZGC:136858"/>
    <property type="match status" value="1"/>
</dbReference>
<evidence type="ECO:0000256" key="3">
    <source>
        <dbReference type="ARBA" id="ARBA00022777"/>
    </source>
</evidence>
<dbReference type="OrthoDB" id="198885at2759"/>